<dbReference type="PROSITE" id="PS50931">
    <property type="entry name" value="HTH_LYSR"/>
    <property type="match status" value="1"/>
</dbReference>
<name>Q1JX61_DESA6</name>
<dbReference type="RefSeq" id="WP_006002039.1">
    <property type="nucleotide sequence ID" value="NZ_AAEW02000017.1"/>
</dbReference>
<reference evidence="6" key="1">
    <citation type="submission" date="2006-05" db="EMBL/GenBank/DDBJ databases">
        <title>Annotation of the draft genome assembly of Desulfuromonas acetoxidans DSM 684.</title>
        <authorList>
            <consortium name="US DOE Joint Genome Institute (JGI-ORNL)"/>
            <person name="Larimer F."/>
            <person name="Land M."/>
            <person name="Hauser L."/>
        </authorList>
    </citation>
    <scope>NUCLEOTIDE SEQUENCE [LARGE SCALE GENOMIC DNA]</scope>
    <source>
        <strain evidence="6">DSM 684</strain>
    </source>
</reference>
<comment type="similarity">
    <text evidence="1">Belongs to the LysR transcriptional regulatory family.</text>
</comment>
<comment type="caution">
    <text evidence="6">The sequence shown here is derived from an EMBL/GenBank/DDBJ whole genome shotgun (WGS) entry which is preliminary data.</text>
</comment>
<dbReference type="Proteomes" id="UP000005695">
    <property type="component" value="Unassembled WGS sequence"/>
</dbReference>
<accession>Q1JX61</accession>
<dbReference type="FunFam" id="1.10.10.10:FF:000001">
    <property type="entry name" value="LysR family transcriptional regulator"/>
    <property type="match status" value="1"/>
</dbReference>
<organism evidence="6 7">
    <name type="scientific">Desulfuromonas acetoxidans (strain DSM 684 / 11070)</name>
    <dbReference type="NCBI Taxonomy" id="281689"/>
    <lineage>
        <taxon>Bacteria</taxon>
        <taxon>Pseudomonadati</taxon>
        <taxon>Thermodesulfobacteriota</taxon>
        <taxon>Desulfuromonadia</taxon>
        <taxon>Desulfuromonadales</taxon>
        <taxon>Desulfuromonadaceae</taxon>
        <taxon>Desulfuromonas</taxon>
    </lineage>
</organism>
<keyword evidence="4" id="KW-0804">Transcription</keyword>
<keyword evidence="7" id="KW-1185">Reference proteome</keyword>
<evidence type="ECO:0000313" key="7">
    <source>
        <dbReference type="Proteomes" id="UP000005695"/>
    </source>
</evidence>
<dbReference type="Pfam" id="PF00126">
    <property type="entry name" value="HTH_1"/>
    <property type="match status" value="1"/>
</dbReference>
<dbReference type="CDD" id="cd08430">
    <property type="entry name" value="PBP2_IlvY"/>
    <property type="match status" value="1"/>
</dbReference>
<evidence type="ECO:0000256" key="1">
    <source>
        <dbReference type="ARBA" id="ARBA00009437"/>
    </source>
</evidence>
<gene>
    <name evidence="6" type="ORF">Dace_0940</name>
</gene>
<dbReference type="Pfam" id="PF03466">
    <property type="entry name" value="LysR_substrate"/>
    <property type="match status" value="1"/>
</dbReference>
<dbReference type="EMBL" id="AAEW02000017">
    <property type="protein sequence ID" value="EAT14801.1"/>
    <property type="molecule type" value="Genomic_DNA"/>
</dbReference>
<dbReference type="NCBIfam" id="NF008722">
    <property type="entry name" value="PRK11716.1"/>
    <property type="match status" value="1"/>
</dbReference>
<dbReference type="PANTHER" id="PTHR30126">
    <property type="entry name" value="HTH-TYPE TRANSCRIPTIONAL REGULATOR"/>
    <property type="match status" value="1"/>
</dbReference>
<protein>
    <submittedName>
        <fullName evidence="6">Transcriptional regulator, LysR family</fullName>
    </submittedName>
</protein>
<keyword evidence="2" id="KW-0805">Transcription regulation</keyword>
<evidence type="ECO:0000256" key="2">
    <source>
        <dbReference type="ARBA" id="ARBA00023015"/>
    </source>
</evidence>
<dbReference type="InterPro" id="IPR036390">
    <property type="entry name" value="WH_DNA-bd_sf"/>
</dbReference>
<dbReference type="AlphaFoldDB" id="Q1JX61"/>
<dbReference type="GO" id="GO:0000976">
    <property type="term" value="F:transcription cis-regulatory region binding"/>
    <property type="evidence" value="ECO:0007669"/>
    <property type="project" value="TreeGrafter"/>
</dbReference>
<dbReference type="PANTHER" id="PTHR30126:SF81">
    <property type="entry name" value="HTH-TYPE TRANSCRIPTIONAL REGULATOR ILVY"/>
    <property type="match status" value="1"/>
</dbReference>
<dbReference type="InterPro" id="IPR036388">
    <property type="entry name" value="WH-like_DNA-bd_sf"/>
</dbReference>
<evidence type="ECO:0000259" key="5">
    <source>
        <dbReference type="PROSITE" id="PS50931"/>
    </source>
</evidence>
<proteinExistence type="inferred from homology"/>
<dbReference type="SUPFAM" id="SSF53850">
    <property type="entry name" value="Periplasmic binding protein-like II"/>
    <property type="match status" value="1"/>
</dbReference>
<evidence type="ECO:0000313" key="6">
    <source>
        <dbReference type="EMBL" id="EAT14801.1"/>
    </source>
</evidence>
<evidence type="ECO:0000256" key="3">
    <source>
        <dbReference type="ARBA" id="ARBA00023125"/>
    </source>
</evidence>
<dbReference type="GO" id="GO:0003700">
    <property type="term" value="F:DNA-binding transcription factor activity"/>
    <property type="evidence" value="ECO:0007669"/>
    <property type="project" value="InterPro"/>
</dbReference>
<reference evidence="6" key="2">
    <citation type="submission" date="2006-05" db="EMBL/GenBank/DDBJ databases">
        <title>Sequencing of the draft genome and assembly of Desulfuromonas acetoxidans DSM 684.</title>
        <authorList>
            <consortium name="US DOE Joint Genome Institute (JGI-PGF)"/>
            <person name="Copeland A."/>
            <person name="Lucas S."/>
            <person name="Lapidus A."/>
            <person name="Barry K."/>
            <person name="Detter J.C."/>
            <person name="Glavina del Rio T."/>
            <person name="Hammon N."/>
            <person name="Israni S."/>
            <person name="Dalin E."/>
            <person name="Tice H."/>
            <person name="Bruce D."/>
            <person name="Pitluck S."/>
            <person name="Richardson P."/>
        </authorList>
    </citation>
    <scope>NUCLEOTIDE SEQUENCE [LARGE SCALE GENOMIC DNA]</scope>
    <source>
        <strain evidence="6">DSM 684</strain>
    </source>
</reference>
<dbReference type="InterPro" id="IPR005119">
    <property type="entry name" value="LysR_subst-bd"/>
</dbReference>
<dbReference type="OrthoDB" id="5317428at2"/>
<sequence>MDIQHLEVFLTAAEQLHFGRASQLCHMSPSALTRTIQRLEEQVGKPLFIRDNRHVMLSEAGELFRSYARESIQQWRSFKQELRDDNYLSGNLSIYASITAVYSILPGVLERYRQRYPDVQIHLHSGAAEQALDQVNSGEIDIAVAALPAGKRSQMEFLPLTTTPLVFIAPANVDPLEDPRCNGLLDLSRVNLVVPQYGLSRDRLNQWLKTERVAANIRSEVSGNEALIALVRIGGGIGIVPKLVLQRSPFSSEVRIIEKAPQLDPYEVGLCCNRSALQLPSVRAFWKMAVEQATGKLAE</sequence>
<dbReference type="SUPFAM" id="SSF46785">
    <property type="entry name" value="Winged helix' DNA-binding domain"/>
    <property type="match status" value="1"/>
</dbReference>
<evidence type="ECO:0000256" key="4">
    <source>
        <dbReference type="ARBA" id="ARBA00023163"/>
    </source>
</evidence>
<dbReference type="Gene3D" id="1.10.10.10">
    <property type="entry name" value="Winged helix-like DNA-binding domain superfamily/Winged helix DNA-binding domain"/>
    <property type="match status" value="1"/>
</dbReference>
<dbReference type="InterPro" id="IPR000847">
    <property type="entry name" value="LysR_HTH_N"/>
</dbReference>
<dbReference type="InterPro" id="IPR037404">
    <property type="entry name" value="IlvY_PBP2"/>
</dbReference>
<dbReference type="Gene3D" id="3.40.190.290">
    <property type="match status" value="1"/>
</dbReference>
<keyword evidence="3" id="KW-0238">DNA-binding</keyword>
<feature type="domain" description="HTH lysR-type" evidence="5">
    <location>
        <begin position="1"/>
        <end position="58"/>
    </location>
</feature>